<evidence type="ECO:0000256" key="2">
    <source>
        <dbReference type="ARBA" id="ARBA00004613"/>
    </source>
</evidence>
<accession>A0A852CX48</accession>
<dbReference type="InterPro" id="IPR000471">
    <property type="entry name" value="Interferon_alpha/beta/delta"/>
</dbReference>
<evidence type="ECO:0000313" key="12">
    <source>
        <dbReference type="Proteomes" id="UP000611227"/>
    </source>
</evidence>
<keyword evidence="6 10" id="KW-0732">Signal</keyword>
<dbReference type="Proteomes" id="UP000611227">
    <property type="component" value="Unassembled WGS sequence"/>
</dbReference>
<keyword evidence="5" id="KW-0964">Secreted</keyword>
<keyword evidence="4 9" id="KW-0202">Cytokine</keyword>
<keyword evidence="12" id="KW-1185">Reference proteome</keyword>
<evidence type="ECO:0000256" key="10">
    <source>
        <dbReference type="SAM" id="SignalP"/>
    </source>
</evidence>
<dbReference type="AlphaFoldDB" id="A0A852CX48"/>
<feature type="non-terminal residue" evidence="11">
    <location>
        <position position="1"/>
    </location>
</feature>
<dbReference type="InterPro" id="IPR009079">
    <property type="entry name" value="4_helix_cytokine-like_core"/>
</dbReference>
<dbReference type="SMART" id="SM00076">
    <property type="entry name" value="IFabd"/>
    <property type="match status" value="1"/>
</dbReference>
<evidence type="ECO:0000256" key="4">
    <source>
        <dbReference type="ARBA" id="ARBA00022514"/>
    </source>
</evidence>
<dbReference type="SUPFAM" id="SSF47266">
    <property type="entry name" value="4-helical cytokines"/>
    <property type="match status" value="1"/>
</dbReference>
<evidence type="ECO:0000256" key="1">
    <source>
        <dbReference type="ARBA" id="ARBA00002718"/>
    </source>
</evidence>
<comment type="similarity">
    <text evidence="3 9">Belongs to the alpha/beta interferon family.</text>
</comment>
<dbReference type="PANTHER" id="PTHR11691">
    <property type="entry name" value="TYPE I INTERFERON"/>
    <property type="match status" value="1"/>
</dbReference>
<protein>
    <submittedName>
        <fullName evidence="11">IFN protein</fullName>
    </submittedName>
</protein>
<keyword evidence="7 9" id="KW-0051">Antiviral defense</keyword>
<evidence type="ECO:0000256" key="5">
    <source>
        <dbReference type="ARBA" id="ARBA00022525"/>
    </source>
</evidence>
<evidence type="ECO:0000256" key="7">
    <source>
        <dbReference type="ARBA" id="ARBA00023118"/>
    </source>
</evidence>
<comment type="subcellular location">
    <subcellularLocation>
        <location evidence="2">Secreted</location>
    </subcellularLocation>
</comment>
<gene>
    <name evidence="11" type="primary">Ifn</name>
    <name evidence="11" type="ORF">RAMSUL_R00253</name>
</gene>
<dbReference type="GO" id="GO:0005126">
    <property type="term" value="F:cytokine receptor binding"/>
    <property type="evidence" value="ECO:0007669"/>
    <property type="project" value="InterPro"/>
</dbReference>
<sequence length="190" mass="21724">MAVPATTQPRLWHSTPVILLLLTVPATTCTCNHPHALDTTFSWDSLQLLQTMAPSPTQACQHQWVPILPSALLHNSHPQQAATIALRILQNLFTIFSSLSTPQHWDARAQDAFLNHLHHYIHHLEQCLPANGMLSKRKTPRNLRLSTDKYFASIQDFLHTHNHSTCAWDHVRLQARACFQHMDTLIRQMK</sequence>
<feature type="non-terminal residue" evidence="11">
    <location>
        <position position="190"/>
    </location>
</feature>
<evidence type="ECO:0000313" key="11">
    <source>
        <dbReference type="EMBL" id="NXP83440.1"/>
    </source>
</evidence>
<evidence type="ECO:0000256" key="8">
    <source>
        <dbReference type="ARBA" id="ARBA00023157"/>
    </source>
</evidence>
<evidence type="ECO:0000256" key="6">
    <source>
        <dbReference type="ARBA" id="ARBA00022729"/>
    </source>
</evidence>
<dbReference type="PANTHER" id="PTHR11691:SF73">
    <property type="entry name" value="INTERFERON BETA"/>
    <property type="match status" value="1"/>
</dbReference>
<feature type="signal peptide" evidence="10">
    <location>
        <begin position="1"/>
        <end position="31"/>
    </location>
</feature>
<dbReference type="GO" id="GO:0006955">
    <property type="term" value="P:immune response"/>
    <property type="evidence" value="ECO:0007669"/>
    <property type="project" value="UniProtKB-ARBA"/>
</dbReference>
<name>A0A852CX48_9PICI</name>
<proteinExistence type="inferred from homology"/>
<dbReference type="GO" id="GO:0051607">
    <property type="term" value="P:defense response to virus"/>
    <property type="evidence" value="ECO:0007669"/>
    <property type="project" value="UniProtKB-KW"/>
</dbReference>
<dbReference type="Pfam" id="PF00143">
    <property type="entry name" value="Interferon"/>
    <property type="match status" value="1"/>
</dbReference>
<reference evidence="11" key="1">
    <citation type="submission" date="2019-09" db="EMBL/GenBank/DDBJ databases">
        <title>Bird 10,000 Genomes (B10K) Project - Family phase.</title>
        <authorList>
            <person name="Zhang G."/>
        </authorList>
    </citation>
    <scope>NUCLEOTIDE SEQUENCE</scope>
    <source>
        <strain evidence="11">B10K-DU-001-30</strain>
        <tissue evidence="11">Muscle</tissue>
    </source>
</reference>
<dbReference type="PROSITE" id="PS00252">
    <property type="entry name" value="INTERFERON_A_B_D"/>
    <property type="match status" value="1"/>
</dbReference>
<dbReference type="GO" id="GO:0005615">
    <property type="term" value="C:extracellular space"/>
    <property type="evidence" value="ECO:0007669"/>
    <property type="project" value="UniProtKB-KW"/>
</dbReference>
<comment type="caution">
    <text evidence="11">The sequence shown here is derived from an EMBL/GenBank/DDBJ whole genome shotgun (WGS) entry which is preliminary data.</text>
</comment>
<comment type="function">
    <text evidence="1">Has antiviral activities.</text>
</comment>
<evidence type="ECO:0000256" key="3">
    <source>
        <dbReference type="ARBA" id="ARBA00011033"/>
    </source>
</evidence>
<dbReference type="EMBL" id="WBNM01058394">
    <property type="protein sequence ID" value="NXP83440.1"/>
    <property type="molecule type" value="Genomic_DNA"/>
</dbReference>
<organism evidence="11 12">
    <name type="scientific">Ramphastos sulfuratus</name>
    <dbReference type="NCBI Taxonomy" id="322582"/>
    <lineage>
        <taxon>Eukaryota</taxon>
        <taxon>Metazoa</taxon>
        <taxon>Chordata</taxon>
        <taxon>Craniata</taxon>
        <taxon>Vertebrata</taxon>
        <taxon>Euteleostomi</taxon>
        <taxon>Archelosauria</taxon>
        <taxon>Archosauria</taxon>
        <taxon>Dinosauria</taxon>
        <taxon>Saurischia</taxon>
        <taxon>Theropoda</taxon>
        <taxon>Coelurosauria</taxon>
        <taxon>Aves</taxon>
        <taxon>Neognathae</taxon>
        <taxon>Neoaves</taxon>
        <taxon>Telluraves</taxon>
        <taxon>Coraciimorphae</taxon>
        <taxon>Piciformes</taxon>
        <taxon>Ramphastidae</taxon>
        <taxon>Ramphastos</taxon>
    </lineage>
</organism>
<keyword evidence="8" id="KW-1015">Disulfide bond</keyword>
<dbReference type="GO" id="GO:0005125">
    <property type="term" value="F:cytokine activity"/>
    <property type="evidence" value="ECO:0007669"/>
    <property type="project" value="UniProtKB-KW"/>
</dbReference>
<evidence type="ECO:0000256" key="9">
    <source>
        <dbReference type="RuleBase" id="RU000436"/>
    </source>
</evidence>
<dbReference type="Gene3D" id="1.20.1250.10">
    <property type="match status" value="1"/>
</dbReference>
<feature type="chain" id="PRO_5032454651" evidence="10">
    <location>
        <begin position="32"/>
        <end position="190"/>
    </location>
</feature>